<evidence type="ECO:0000313" key="3">
    <source>
        <dbReference type="Proteomes" id="UP000007587"/>
    </source>
</evidence>
<dbReference type="RefSeq" id="WP_014395335.1">
    <property type="nucleotide sequence ID" value="NC_017030.1"/>
</dbReference>
<feature type="transmembrane region" description="Helical" evidence="1">
    <location>
        <begin position="265"/>
        <end position="283"/>
    </location>
</feature>
<dbReference type="EMBL" id="CP003389">
    <property type="protein sequence ID" value="AFE04686.1"/>
    <property type="molecule type" value="Genomic_DNA"/>
</dbReference>
<gene>
    <name evidence="2" type="ordered locus">COCOR_02507</name>
</gene>
<keyword evidence="1" id="KW-0812">Transmembrane</keyword>
<sequence>MKILPFLSQALLPLTVGCGTGLITHAAYGSYGYGGLLWPISTGVGCLSFSLTLLAVLRKDRARAILQATLFTASFGLLAFSLLNELDLRYARGLSLWVGAMLGALAIMTFFLLPRPDTEPLTRSKDPVVQQVIRNLRQRAENLRRLAWLFLTLVIASISAALAIFVLAQDIIQPRPAVTASTLNRELSEAQEQLRLARREIEPAGRVLLKEYGQFIINKLILVDQALQNVNSQETQRQEAVLAMKAEIDRLNQVNRSYMVDVGVLSLRITITVLVLFLVRVLLQAYRDNLSLAAFYDAKGDILQLRSGMESGDDLPAFLASLHPVDVTGRMPPNPMKEVGQASERLAKALAQVMQFQQAAGGGPRKEPPAP</sequence>
<feature type="transmembrane region" description="Helical" evidence="1">
    <location>
        <begin position="64"/>
        <end position="82"/>
    </location>
</feature>
<keyword evidence="1" id="KW-1133">Transmembrane helix</keyword>
<name>H8MQV7_CORCM</name>
<dbReference type="KEGG" id="ccx:COCOR_02507"/>
<organism evidence="2 3">
    <name type="scientific">Corallococcus coralloides (strain ATCC 25202 / DSM 2259 / NBRC 100086 / M2)</name>
    <name type="common">Myxococcus coralloides</name>
    <dbReference type="NCBI Taxonomy" id="1144275"/>
    <lineage>
        <taxon>Bacteria</taxon>
        <taxon>Pseudomonadati</taxon>
        <taxon>Myxococcota</taxon>
        <taxon>Myxococcia</taxon>
        <taxon>Myxococcales</taxon>
        <taxon>Cystobacterineae</taxon>
        <taxon>Myxococcaceae</taxon>
        <taxon>Corallococcus</taxon>
    </lineage>
</organism>
<protein>
    <recommendedName>
        <fullName evidence="4">Lipoprotein</fullName>
    </recommendedName>
</protein>
<dbReference type="Proteomes" id="UP000007587">
    <property type="component" value="Chromosome"/>
</dbReference>
<evidence type="ECO:0000313" key="2">
    <source>
        <dbReference type="EMBL" id="AFE04686.1"/>
    </source>
</evidence>
<evidence type="ECO:0000256" key="1">
    <source>
        <dbReference type="SAM" id="Phobius"/>
    </source>
</evidence>
<feature type="transmembrane region" description="Helical" evidence="1">
    <location>
        <begin position="146"/>
        <end position="168"/>
    </location>
</feature>
<reference evidence="3" key="2">
    <citation type="submission" date="2012-03" db="EMBL/GenBank/DDBJ databases">
        <title>Genome sequence of the fruiting myxobacterium Corallococcus coralloides DSM 2259.</title>
        <authorList>
            <person name="Huntley S."/>
            <person name="Zhang Y."/>
            <person name="Treuner-Lange A."/>
            <person name="Sensen C.W."/>
            <person name="Sogaard-Andersen L."/>
        </authorList>
    </citation>
    <scope>NUCLEOTIDE SEQUENCE [LARGE SCALE GENOMIC DNA]</scope>
    <source>
        <strain evidence="3">ATCC 25202 / DSM 2259 / NBRC 100086 / M2</strain>
    </source>
</reference>
<keyword evidence="1" id="KW-0472">Membrane</keyword>
<dbReference type="InParanoid" id="H8MQV7"/>
<dbReference type="HOGENOM" id="CLU_745380_0_0_7"/>
<evidence type="ECO:0008006" key="4">
    <source>
        <dbReference type="Google" id="ProtNLM"/>
    </source>
</evidence>
<accession>H8MQV7</accession>
<dbReference type="PROSITE" id="PS51257">
    <property type="entry name" value="PROKAR_LIPOPROTEIN"/>
    <property type="match status" value="1"/>
</dbReference>
<feature type="transmembrane region" description="Helical" evidence="1">
    <location>
        <begin position="94"/>
        <end position="113"/>
    </location>
</feature>
<proteinExistence type="predicted"/>
<reference evidence="2 3" key="1">
    <citation type="journal article" date="2012" name="J. Bacteriol.">
        <title>Complete Genome Sequence of the Fruiting Myxobacterium Corallococcus coralloides DSM 2259.</title>
        <authorList>
            <person name="Huntley S."/>
            <person name="Zhang Y."/>
            <person name="Treuner-Lange A."/>
            <person name="Kneip S."/>
            <person name="Sensen C.W."/>
            <person name="Sogaard-Andersen L."/>
        </authorList>
    </citation>
    <scope>NUCLEOTIDE SEQUENCE [LARGE SCALE GENOMIC DNA]</scope>
    <source>
        <strain evidence="3">ATCC 25202 / DSM 2259 / NBRC 100086 / M2</strain>
    </source>
</reference>
<keyword evidence="3" id="KW-1185">Reference proteome</keyword>
<dbReference type="AlphaFoldDB" id="H8MQV7"/>
<feature type="transmembrane region" description="Helical" evidence="1">
    <location>
        <begin position="36"/>
        <end position="57"/>
    </location>
</feature>